<dbReference type="PANTHER" id="PTHR12117">
    <property type="entry name" value="HISTONE ACETYLTRANSFERASE COMPLEX"/>
    <property type="match status" value="1"/>
</dbReference>
<dbReference type="Gene3D" id="2.60.120.620">
    <property type="entry name" value="q2cbj1_9rhob like domain"/>
    <property type="match status" value="1"/>
</dbReference>
<keyword evidence="3" id="KW-0560">Oxidoreductase</keyword>
<keyword evidence="6" id="KW-1185">Reference proteome</keyword>
<dbReference type="EMBL" id="JAQNDL010000001">
    <property type="protein sequence ID" value="MDC0715706.1"/>
    <property type="molecule type" value="Genomic_DNA"/>
</dbReference>
<proteinExistence type="predicted"/>
<accession>A0ABT5DPX4</accession>
<dbReference type="RefSeq" id="WP_272084131.1">
    <property type="nucleotide sequence ID" value="NZ_JAQNDL010000001.1"/>
</dbReference>
<feature type="domain" description="Prolyl 4-hydroxylase alpha subunit" evidence="4">
    <location>
        <begin position="118"/>
        <end position="291"/>
    </location>
</feature>
<organism evidence="5 6">
    <name type="scientific">Nannocystis bainbridge</name>
    <dbReference type="NCBI Taxonomy" id="2995303"/>
    <lineage>
        <taxon>Bacteria</taxon>
        <taxon>Pseudomonadati</taxon>
        <taxon>Myxococcota</taxon>
        <taxon>Polyangia</taxon>
        <taxon>Nannocystales</taxon>
        <taxon>Nannocystaceae</taxon>
        <taxon>Nannocystis</taxon>
    </lineage>
</organism>
<evidence type="ECO:0000256" key="2">
    <source>
        <dbReference type="ARBA" id="ARBA00022964"/>
    </source>
</evidence>
<evidence type="ECO:0000259" key="4">
    <source>
        <dbReference type="SMART" id="SM00702"/>
    </source>
</evidence>
<dbReference type="InterPro" id="IPR006620">
    <property type="entry name" value="Pro_4_hyd_alph"/>
</dbReference>
<protein>
    <submittedName>
        <fullName evidence="5">2OG-Fe(II) oxygenase family protein</fullName>
    </submittedName>
</protein>
<gene>
    <name evidence="5" type="ORF">POL25_02310</name>
</gene>
<dbReference type="InterPro" id="IPR039558">
    <property type="entry name" value="TPA1/OFD1_N"/>
</dbReference>
<dbReference type="InterPro" id="IPR051842">
    <property type="entry name" value="uS12_prolyl_hydroxylase"/>
</dbReference>
<reference evidence="5 6" key="1">
    <citation type="submission" date="2022-11" db="EMBL/GenBank/DDBJ databases">
        <title>Minimal conservation of predation-associated metabolite biosynthetic gene clusters underscores biosynthetic potential of Myxococcota including descriptions for ten novel species: Archangium lansinium sp. nov., Myxococcus landrumus sp. nov., Nannocystis bai.</title>
        <authorList>
            <person name="Ahearne A."/>
            <person name="Stevens C."/>
            <person name="Dowd S."/>
        </authorList>
    </citation>
    <scope>NUCLEOTIDE SEQUENCE [LARGE SCALE GENOMIC DNA]</scope>
    <source>
        <strain evidence="5 6">BB15-2</strain>
    </source>
</reference>
<comment type="cofactor">
    <cofactor evidence="1">
        <name>L-ascorbate</name>
        <dbReference type="ChEBI" id="CHEBI:38290"/>
    </cofactor>
</comment>
<sequence length="331" mass="34167">MPESSYVLAPACVFRPGPDATVVALVGRRAFSLAPRVFQTLAAFACPRTIAAAHATLAEFGSPAELAATVAGLVAEGLLVDERTPAVAPAAWPTSLVEALDPAALARKDDIAAQLAAGRAVVIRDALRRDLAERVGAALDAAVRWRAVEAFGSSPHYRHHVLDEADPAGPTIAASRALFGAAASRELAAALSGRDCGGPLELGATRYVAGDFAAPHADHKLARAVAFVWHLARDWDAASGGQFVWGPSGAQVVPSFNTLIVFNVAAETVHAVTPVSPYARGKRLSVTGWWSHGAATDEAPEPAGFARWGVGAASYGAQPLALDAARGLLAL</sequence>
<dbReference type="Proteomes" id="UP001221686">
    <property type="component" value="Unassembled WGS sequence"/>
</dbReference>
<evidence type="ECO:0000256" key="3">
    <source>
        <dbReference type="ARBA" id="ARBA00023002"/>
    </source>
</evidence>
<dbReference type="PANTHER" id="PTHR12117:SF0">
    <property type="entry name" value="PROLYL 3-HYDROXYLASE OGFOD1"/>
    <property type="match status" value="1"/>
</dbReference>
<evidence type="ECO:0000313" key="6">
    <source>
        <dbReference type="Proteomes" id="UP001221686"/>
    </source>
</evidence>
<comment type="caution">
    <text evidence="5">The sequence shown here is derived from an EMBL/GenBank/DDBJ whole genome shotgun (WGS) entry which is preliminary data.</text>
</comment>
<evidence type="ECO:0000313" key="5">
    <source>
        <dbReference type="EMBL" id="MDC0715706.1"/>
    </source>
</evidence>
<keyword evidence="2" id="KW-0223">Dioxygenase</keyword>
<name>A0ABT5DPX4_9BACT</name>
<evidence type="ECO:0000256" key="1">
    <source>
        <dbReference type="ARBA" id="ARBA00001961"/>
    </source>
</evidence>
<dbReference type="SMART" id="SM00702">
    <property type="entry name" value="P4Hc"/>
    <property type="match status" value="1"/>
</dbReference>
<dbReference type="Pfam" id="PF13661">
    <property type="entry name" value="2OG-FeII_Oxy_4"/>
    <property type="match status" value="1"/>
</dbReference>